<proteinExistence type="inferred from homology"/>
<dbReference type="Pfam" id="PF02581">
    <property type="entry name" value="TMP-TENI"/>
    <property type="match status" value="1"/>
</dbReference>
<dbReference type="OrthoDB" id="9789949at2"/>
<protein>
    <recommendedName>
        <fullName evidence="9">Thiamine-phosphate synthase</fullName>
        <shortName evidence="9">TP synthase</shortName>
        <shortName evidence="9">TPS</shortName>
        <ecNumber evidence="9">2.5.1.3</ecNumber>
    </recommendedName>
    <alternativeName>
        <fullName evidence="9">Thiamine-phosphate pyrophosphorylase</fullName>
        <shortName evidence="9">TMP pyrophosphorylase</shortName>
        <shortName evidence="9">TMP-PPase</shortName>
    </alternativeName>
</protein>
<gene>
    <name evidence="9" type="primary">thiE</name>
    <name evidence="13" type="ORF">EDC50_2625</name>
</gene>
<dbReference type="RefSeq" id="WP_123770953.1">
    <property type="nucleotide sequence ID" value="NZ_RKQN01000004.1"/>
</dbReference>
<dbReference type="GO" id="GO:0000287">
    <property type="term" value="F:magnesium ion binding"/>
    <property type="evidence" value="ECO:0007669"/>
    <property type="project" value="UniProtKB-UniRule"/>
</dbReference>
<evidence type="ECO:0000313" key="13">
    <source>
        <dbReference type="EMBL" id="RPE75731.1"/>
    </source>
</evidence>
<dbReference type="EMBL" id="RKQN01000004">
    <property type="protein sequence ID" value="RPE75731.1"/>
    <property type="molecule type" value="Genomic_DNA"/>
</dbReference>
<dbReference type="InterPro" id="IPR022998">
    <property type="entry name" value="ThiamineP_synth_TenI"/>
</dbReference>
<dbReference type="GO" id="GO:0005737">
    <property type="term" value="C:cytoplasm"/>
    <property type="evidence" value="ECO:0007669"/>
    <property type="project" value="TreeGrafter"/>
</dbReference>
<dbReference type="HAMAP" id="MF_00097">
    <property type="entry name" value="TMP_synthase"/>
    <property type="match status" value="1"/>
</dbReference>
<keyword evidence="4 9" id="KW-0460">Magnesium</keyword>
<evidence type="ECO:0000256" key="11">
    <source>
        <dbReference type="RuleBase" id="RU004253"/>
    </source>
</evidence>
<dbReference type="PANTHER" id="PTHR20857">
    <property type="entry name" value="THIAMINE-PHOSPHATE PYROPHOSPHORYLASE"/>
    <property type="match status" value="1"/>
</dbReference>
<comment type="similarity">
    <text evidence="9 10">Belongs to the thiamine-phosphate synthase family.</text>
</comment>
<evidence type="ECO:0000313" key="14">
    <source>
        <dbReference type="Proteomes" id="UP000269708"/>
    </source>
</evidence>
<evidence type="ECO:0000256" key="1">
    <source>
        <dbReference type="ARBA" id="ARBA00005165"/>
    </source>
</evidence>
<keyword evidence="5 9" id="KW-0784">Thiamine biosynthesis</keyword>
<comment type="cofactor">
    <cofactor evidence="9">
        <name>Mg(2+)</name>
        <dbReference type="ChEBI" id="CHEBI:18420"/>
    </cofactor>
    <text evidence="9">Binds 1 Mg(2+) ion per subunit.</text>
</comment>
<dbReference type="AlphaFoldDB" id="A0A3N4V7Q4"/>
<dbReference type="PANTHER" id="PTHR20857:SF15">
    <property type="entry name" value="THIAMINE-PHOSPHATE SYNTHASE"/>
    <property type="match status" value="1"/>
</dbReference>
<keyword evidence="14" id="KW-1185">Reference proteome</keyword>
<evidence type="ECO:0000256" key="7">
    <source>
        <dbReference type="ARBA" id="ARBA00047851"/>
    </source>
</evidence>
<sequence>MNPRWPRRGLYAITPDEPDTARLLARVEPVLAAGAAWLQYRNKRADAILRRAQAQALRPLCARHRVPLIVNDDWHLAAQVGADGAHLGEDDGELAAARRALGPQALLGASCYDRLDLAEAAVAAGADYVAFGAFFPSSTKPQQTRRATTRLLAEAAALGVPRVAIGGITPDNARPLVAAGADLIAAIGGVFDARDPAAAARAYRACFADDGASPAA</sequence>
<feature type="binding site" evidence="9">
    <location>
        <begin position="137"/>
        <end position="139"/>
    </location>
    <ligand>
        <name>2-[(2R,5Z)-2-carboxy-4-methylthiazol-5(2H)-ylidene]ethyl phosphate</name>
        <dbReference type="ChEBI" id="CHEBI:62899"/>
    </ligand>
</feature>
<comment type="catalytic activity">
    <reaction evidence="8 9 10">
        <text>2-[(2R,5Z)-2-carboxy-4-methylthiazol-5(2H)-ylidene]ethyl phosphate + 4-amino-2-methyl-5-(diphosphooxymethyl)pyrimidine + 2 H(+) = thiamine phosphate + CO2 + diphosphate</text>
        <dbReference type="Rhea" id="RHEA:47844"/>
        <dbReference type="ChEBI" id="CHEBI:15378"/>
        <dbReference type="ChEBI" id="CHEBI:16526"/>
        <dbReference type="ChEBI" id="CHEBI:33019"/>
        <dbReference type="ChEBI" id="CHEBI:37575"/>
        <dbReference type="ChEBI" id="CHEBI:57841"/>
        <dbReference type="ChEBI" id="CHEBI:62899"/>
        <dbReference type="EC" id="2.5.1.3"/>
    </reaction>
</comment>
<evidence type="ECO:0000256" key="8">
    <source>
        <dbReference type="ARBA" id="ARBA00047883"/>
    </source>
</evidence>
<dbReference type="Proteomes" id="UP000269708">
    <property type="component" value="Unassembled WGS sequence"/>
</dbReference>
<comment type="catalytic activity">
    <reaction evidence="7 9 10">
        <text>2-(2-carboxy-4-methylthiazol-5-yl)ethyl phosphate + 4-amino-2-methyl-5-(diphosphooxymethyl)pyrimidine + 2 H(+) = thiamine phosphate + CO2 + diphosphate</text>
        <dbReference type="Rhea" id="RHEA:47848"/>
        <dbReference type="ChEBI" id="CHEBI:15378"/>
        <dbReference type="ChEBI" id="CHEBI:16526"/>
        <dbReference type="ChEBI" id="CHEBI:33019"/>
        <dbReference type="ChEBI" id="CHEBI:37575"/>
        <dbReference type="ChEBI" id="CHEBI:57841"/>
        <dbReference type="ChEBI" id="CHEBI:62890"/>
        <dbReference type="EC" id="2.5.1.3"/>
    </reaction>
</comment>
<feature type="binding site" evidence="9">
    <location>
        <position position="72"/>
    </location>
    <ligand>
        <name>Mg(2+)</name>
        <dbReference type="ChEBI" id="CHEBI:18420"/>
    </ligand>
</feature>
<feature type="binding site" evidence="9">
    <location>
        <position position="91"/>
    </location>
    <ligand>
        <name>Mg(2+)</name>
        <dbReference type="ChEBI" id="CHEBI:18420"/>
    </ligand>
</feature>
<feature type="binding site" evidence="9">
    <location>
        <position position="110"/>
    </location>
    <ligand>
        <name>4-amino-2-methyl-5-(diphosphooxymethyl)pyrimidine</name>
        <dbReference type="ChEBI" id="CHEBI:57841"/>
    </ligand>
</feature>
<evidence type="ECO:0000256" key="4">
    <source>
        <dbReference type="ARBA" id="ARBA00022842"/>
    </source>
</evidence>
<dbReference type="InterPro" id="IPR036206">
    <property type="entry name" value="ThiamineP_synth_sf"/>
</dbReference>
<dbReference type="GO" id="GO:0009229">
    <property type="term" value="P:thiamine diphosphate biosynthetic process"/>
    <property type="evidence" value="ECO:0007669"/>
    <property type="project" value="UniProtKB-UniRule"/>
</dbReference>
<evidence type="ECO:0000256" key="6">
    <source>
        <dbReference type="ARBA" id="ARBA00047334"/>
    </source>
</evidence>
<keyword evidence="2 9" id="KW-0808">Transferase</keyword>
<evidence type="ECO:0000256" key="2">
    <source>
        <dbReference type="ARBA" id="ARBA00022679"/>
    </source>
</evidence>
<dbReference type="CDD" id="cd00564">
    <property type="entry name" value="TMP_TenI"/>
    <property type="match status" value="1"/>
</dbReference>
<dbReference type="InterPro" id="IPR034291">
    <property type="entry name" value="TMP_synthase"/>
</dbReference>
<organism evidence="13 14">
    <name type="scientific">Vulcaniibacterium tengchongense</name>
    <dbReference type="NCBI Taxonomy" id="1273429"/>
    <lineage>
        <taxon>Bacteria</taxon>
        <taxon>Pseudomonadati</taxon>
        <taxon>Pseudomonadota</taxon>
        <taxon>Gammaproteobacteria</taxon>
        <taxon>Lysobacterales</taxon>
        <taxon>Lysobacteraceae</taxon>
        <taxon>Vulcaniibacterium</taxon>
    </lineage>
</organism>
<dbReference type="Gene3D" id="3.20.20.70">
    <property type="entry name" value="Aldolase class I"/>
    <property type="match status" value="1"/>
</dbReference>
<keyword evidence="3 9" id="KW-0479">Metal-binding</keyword>
<comment type="catalytic activity">
    <reaction evidence="6 9 10">
        <text>4-methyl-5-(2-phosphooxyethyl)-thiazole + 4-amino-2-methyl-5-(diphosphooxymethyl)pyrimidine + H(+) = thiamine phosphate + diphosphate</text>
        <dbReference type="Rhea" id="RHEA:22328"/>
        <dbReference type="ChEBI" id="CHEBI:15378"/>
        <dbReference type="ChEBI" id="CHEBI:33019"/>
        <dbReference type="ChEBI" id="CHEBI:37575"/>
        <dbReference type="ChEBI" id="CHEBI:57841"/>
        <dbReference type="ChEBI" id="CHEBI:58296"/>
        <dbReference type="EC" id="2.5.1.3"/>
    </reaction>
</comment>
<reference evidence="13 14" key="1">
    <citation type="submission" date="2018-11" db="EMBL/GenBank/DDBJ databases">
        <title>Genomic Encyclopedia of Type Strains, Phase IV (KMG-IV): sequencing the most valuable type-strain genomes for metagenomic binning, comparative biology and taxonomic classification.</title>
        <authorList>
            <person name="Goeker M."/>
        </authorList>
    </citation>
    <scope>NUCLEOTIDE SEQUENCE [LARGE SCALE GENOMIC DNA]</scope>
    <source>
        <strain evidence="13 14">DSM 25623</strain>
    </source>
</reference>
<evidence type="ECO:0000259" key="12">
    <source>
        <dbReference type="Pfam" id="PF02581"/>
    </source>
</evidence>
<feature type="binding site" evidence="9">
    <location>
        <position position="71"/>
    </location>
    <ligand>
        <name>4-amino-2-methyl-5-(diphosphooxymethyl)pyrimidine</name>
        <dbReference type="ChEBI" id="CHEBI:57841"/>
    </ligand>
</feature>
<evidence type="ECO:0000256" key="3">
    <source>
        <dbReference type="ARBA" id="ARBA00022723"/>
    </source>
</evidence>
<evidence type="ECO:0000256" key="9">
    <source>
        <dbReference type="HAMAP-Rule" id="MF_00097"/>
    </source>
</evidence>
<comment type="function">
    <text evidence="9">Condenses 4-methyl-5-(beta-hydroxyethyl)thiazole monophosphate (THZ-P) and 2-methyl-4-amino-5-hydroxymethyl pyrimidine pyrophosphate (HMP-PP) to form thiamine monophosphate (TMP).</text>
</comment>
<evidence type="ECO:0000256" key="10">
    <source>
        <dbReference type="RuleBase" id="RU003826"/>
    </source>
</evidence>
<accession>A0A3N4V7Q4</accession>
<dbReference type="EC" id="2.5.1.3" evidence="9"/>
<comment type="pathway">
    <text evidence="1 9 11">Cofactor biosynthesis; thiamine diphosphate biosynthesis; thiamine phosphate from 4-amino-2-methyl-5-diphosphomethylpyrimidine and 4-methyl-5-(2-phosphoethyl)-thiazole: step 1/1.</text>
</comment>
<dbReference type="GO" id="GO:0004789">
    <property type="term" value="F:thiamine-phosphate diphosphorylase activity"/>
    <property type="evidence" value="ECO:0007669"/>
    <property type="project" value="UniProtKB-UniRule"/>
</dbReference>
<comment type="caution">
    <text evidence="9">Lacks conserved residue(s) required for the propagation of feature annotation.</text>
</comment>
<name>A0A3N4V7Q4_9GAMM</name>
<dbReference type="NCBIfam" id="TIGR00693">
    <property type="entry name" value="thiE"/>
    <property type="match status" value="1"/>
</dbReference>
<dbReference type="InterPro" id="IPR013785">
    <property type="entry name" value="Aldolase_TIM"/>
</dbReference>
<feature type="binding site" evidence="9">
    <location>
        <begin position="39"/>
        <end position="43"/>
    </location>
    <ligand>
        <name>4-amino-2-methyl-5-(diphosphooxymethyl)pyrimidine</name>
        <dbReference type="ChEBI" id="CHEBI:57841"/>
    </ligand>
</feature>
<evidence type="ECO:0000256" key="5">
    <source>
        <dbReference type="ARBA" id="ARBA00022977"/>
    </source>
</evidence>
<comment type="caution">
    <text evidence="13">The sequence shown here is derived from an EMBL/GenBank/DDBJ whole genome shotgun (WGS) entry which is preliminary data.</text>
</comment>
<feature type="binding site" evidence="9">
    <location>
        <position position="140"/>
    </location>
    <ligand>
        <name>4-amino-2-methyl-5-(diphosphooxymethyl)pyrimidine</name>
        <dbReference type="ChEBI" id="CHEBI:57841"/>
    </ligand>
</feature>
<feature type="binding site" evidence="9">
    <location>
        <position position="167"/>
    </location>
    <ligand>
        <name>2-[(2R,5Z)-2-carboxy-4-methylthiazol-5(2H)-ylidene]ethyl phosphate</name>
        <dbReference type="ChEBI" id="CHEBI:62899"/>
    </ligand>
</feature>
<dbReference type="UniPathway" id="UPA00060">
    <property type="reaction ID" value="UER00141"/>
</dbReference>
<dbReference type="SUPFAM" id="SSF51391">
    <property type="entry name" value="Thiamin phosphate synthase"/>
    <property type="match status" value="1"/>
</dbReference>
<feature type="domain" description="Thiamine phosphate synthase/TenI" evidence="12">
    <location>
        <begin position="10"/>
        <end position="189"/>
    </location>
</feature>
<dbReference type="GO" id="GO:0009228">
    <property type="term" value="P:thiamine biosynthetic process"/>
    <property type="evidence" value="ECO:0007669"/>
    <property type="project" value="UniProtKB-KW"/>
</dbReference>